<dbReference type="EMBL" id="DSAC01000105">
    <property type="protein sequence ID" value="HHO74636.1"/>
    <property type="molecule type" value="Genomic_DNA"/>
</dbReference>
<comment type="caution">
    <text evidence="1">The sequence shown here is derived from an EMBL/GenBank/DDBJ whole genome shotgun (WGS) entry which is preliminary data.</text>
</comment>
<evidence type="ECO:0008006" key="2">
    <source>
        <dbReference type="Google" id="ProtNLM"/>
    </source>
</evidence>
<gene>
    <name evidence="1" type="ORF">ENN04_08425</name>
</gene>
<organism evidence="1">
    <name type="scientific">Thermocrinis ruber</name>
    <dbReference type="NCBI Taxonomy" id="75906"/>
    <lineage>
        <taxon>Bacteria</taxon>
        <taxon>Pseudomonadati</taxon>
        <taxon>Aquificota</taxon>
        <taxon>Aquificia</taxon>
        <taxon>Aquificales</taxon>
        <taxon>Aquificaceae</taxon>
        <taxon>Thermocrinis</taxon>
    </lineage>
</organism>
<dbReference type="AlphaFoldDB" id="A0A7C5X4M3"/>
<name>A0A7C5X4M3_9AQUI</name>
<dbReference type="Gene3D" id="3.10.490.10">
    <property type="entry name" value="Gamma-glutamyl cyclotransferase-like"/>
    <property type="match status" value="1"/>
</dbReference>
<sequence length="166" mass="19194">MEYVIYAAYGSNLLTERLLAYIIGESFRGITKKHTGCPDKTEPVSLGWNRIPYRVYFGGYSGSWEGGVAFLSTEMEPNSEYHAVVRLWKMKRKQYECVKSQEGKSYAKEINLGTLDGLEILTFTSEKKLNYNPPSKLYLDVLKEGLKETTGWTDEEIDKYWEKFLK</sequence>
<accession>A0A7C5X4M3</accession>
<evidence type="ECO:0000313" key="1">
    <source>
        <dbReference type="EMBL" id="HHO74636.1"/>
    </source>
</evidence>
<reference evidence="1" key="1">
    <citation type="journal article" date="2020" name="mSystems">
        <title>Genome- and Community-Level Interaction Insights into Carbon Utilization and Element Cycling Functions of Hydrothermarchaeota in Hydrothermal Sediment.</title>
        <authorList>
            <person name="Zhou Z."/>
            <person name="Liu Y."/>
            <person name="Xu W."/>
            <person name="Pan J."/>
            <person name="Luo Z.H."/>
            <person name="Li M."/>
        </authorList>
    </citation>
    <scope>NUCLEOTIDE SEQUENCE [LARGE SCALE GENOMIC DNA]</scope>
    <source>
        <strain evidence="1">SpSt-114</strain>
    </source>
</reference>
<proteinExistence type="predicted"/>
<protein>
    <recommendedName>
        <fullName evidence="2">Gamma-glutamylcyclotransferase</fullName>
    </recommendedName>
</protein>